<proteinExistence type="predicted"/>
<dbReference type="EMBL" id="CP116942">
    <property type="protein sequence ID" value="WCO66362.1"/>
    <property type="molecule type" value="Genomic_DNA"/>
</dbReference>
<name>A0AAE9YCK7_9ACTN</name>
<reference evidence="2" key="1">
    <citation type="submission" date="2023-01" db="EMBL/GenBank/DDBJ databases">
        <title>The diversity of Class Acidimicrobiia in South China Sea sediment environments and the proposal of Iamia marina sp. nov., a novel species of the genus Iamia.</title>
        <authorList>
            <person name="He Y."/>
            <person name="Tian X."/>
        </authorList>
    </citation>
    <scope>NUCLEOTIDE SEQUENCE</scope>
    <source>
        <strain evidence="2">DSM 19957</strain>
    </source>
</reference>
<evidence type="ECO:0000256" key="1">
    <source>
        <dbReference type="SAM" id="SignalP"/>
    </source>
</evidence>
<accession>A0AAE9YCK7</accession>
<dbReference type="GO" id="GO:0016787">
    <property type="term" value="F:hydrolase activity"/>
    <property type="evidence" value="ECO:0007669"/>
    <property type="project" value="UniProtKB-KW"/>
</dbReference>
<keyword evidence="1" id="KW-0732">Signal</keyword>
<dbReference type="Proteomes" id="UP001216390">
    <property type="component" value="Chromosome"/>
</dbReference>
<dbReference type="RefSeq" id="WP_272735885.1">
    <property type="nucleotide sequence ID" value="NZ_CP116942.1"/>
</dbReference>
<evidence type="ECO:0000313" key="2">
    <source>
        <dbReference type="EMBL" id="WCO66362.1"/>
    </source>
</evidence>
<keyword evidence="2" id="KW-0378">Hydrolase</keyword>
<feature type="chain" id="PRO_5042103238" evidence="1">
    <location>
        <begin position="21"/>
        <end position="234"/>
    </location>
</feature>
<protein>
    <submittedName>
        <fullName evidence="2">Alpha/beta hydrolase</fullName>
    </submittedName>
</protein>
<dbReference type="Gene3D" id="3.40.50.1820">
    <property type="entry name" value="alpha/beta hydrolase"/>
    <property type="match status" value="1"/>
</dbReference>
<sequence length="234" mass="23340">MLPRRARSVAVVLVVALALAGCGDGRSETTECSDGAGMCAGGPTTTTGPPGDGGGERIAVDGGEALVWGDGPQGVLLAHGAAFDAASWQDLATRISEGDGTALAVEDISADGIRTGIEALRARDVAQVILLGGSAGADAILEVASADPGVADGLILLSPNREVEGLGEEPKLFIASEGEPVSDVAETLAESAPGEENDTYLVEGDAHAQHILDADGGPGVAGVILARLDRWSPA</sequence>
<evidence type="ECO:0000313" key="3">
    <source>
        <dbReference type="Proteomes" id="UP001216390"/>
    </source>
</evidence>
<gene>
    <name evidence="2" type="ORF">PO878_17835</name>
</gene>
<organism evidence="2 3">
    <name type="scientific">Iamia majanohamensis</name>
    <dbReference type="NCBI Taxonomy" id="467976"/>
    <lineage>
        <taxon>Bacteria</taxon>
        <taxon>Bacillati</taxon>
        <taxon>Actinomycetota</taxon>
        <taxon>Acidimicrobiia</taxon>
        <taxon>Acidimicrobiales</taxon>
        <taxon>Iamiaceae</taxon>
        <taxon>Iamia</taxon>
    </lineage>
</organism>
<feature type="signal peptide" evidence="1">
    <location>
        <begin position="1"/>
        <end position="20"/>
    </location>
</feature>
<dbReference type="PROSITE" id="PS51257">
    <property type="entry name" value="PROKAR_LIPOPROTEIN"/>
    <property type="match status" value="1"/>
</dbReference>
<dbReference type="AlphaFoldDB" id="A0AAE9YCK7"/>
<dbReference type="SUPFAM" id="SSF53474">
    <property type="entry name" value="alpha/beta-Hydrolases"/>
    <property type="match status" value="1"/>
</dbReference>
<dbReference type="KEGG" id="ima:PO878_17835"/>
<dbReference type="InterPro" id="IPR029058">
    <property type="entry name" value="AB_hydrolase_fold"/>
</dbReference>
<keyword evidence="3" id="KW-1185">Reference proteome</keyword>